<comment type="subcellular location">
    <subcellularLocation>
        <location evidence="3">Peroxisome</location>
    </subcellularLocation>
</comment>
<dbReference type="STRING" id="13706.A0A1X2HW32"/>
<dbReference type="InterPro" id="IPR029320">
    <property type="entry name" value="Acyl-CoA_ox_N"/>
</dbReference>
<keyword evidence="11" id="KW-0576">Peroxisome</keyword>
<evidence type="ECO:0000256" key="14">
    <source>
        <dbReference type="PIRSR" id="PIRSR000168-2"/>
    </source>
</evidence>
<evidence type="ECO:0000256" key="10">
    <source>
        <dbReference type="ARBA" id="ARBA00023098"/>
    </source>
</evidence>
<evidence type="ECO:0000313" key="19">
    <source>
        <dbReference type="EMBL" id="ORZ03810.1"/>
    </source>
</evidence>
<dbReference type="PANTHER" id="PTHR10909:SF250">
    <property type="entry name" value="PEROXISOMAL ACYL-COENZYME A OXIDASE 1"/>
    <property type="match status" value="1"/>
</dbReference>
<dbReference type="Pfam" id="PF01756">
    <property type="entry name" value="ACOX"/>
    <property type="match status" value="1"/>
</dbReference>
<dbReference type="EMBL" id="MCGN01000001">
    <property type="protein sequence ID" value="ORZ03810.1"/>
    <property type="molecule type" value="Genomic_DNA"/>
</dbReference>
<keyword evidence="9" id="KW-0560">Oxidoreductase</keyword>
<reference evidence="19 20" key="1">
    <citation type="submission" date="2016-07" db="EMBL/GenBank/DDBJ databases">
        <title>Pervasive Adenine N6-methylation of Active Genes in Fungi.</title>
        <authorList>
            <consortium name="DOE Joint Genome Institute"/>
            <person name="Mondo S.J."/>
            <person name="Dannebaum R.O."/>
            <person name="Kuo R.C."/>
            <person name="Labutti K."/>
            <person name="Haridas S."/>
            <person name="Kuo A."/>
            <person name="Salamov A."/>
            <person name="Ahrendt S.R."/>
            <person name="Lipzen A."/>
            <person name="Sullivan W."/>
            <person name="Andreopoulos W.B."/>
            <person name="Clum A."/>
            <person name="Lindquist E."/>
            <person name="Daum C."/>
            <person name="Ramamoorthy G.K."/>
            <person name="Gryganskyi A."/>
            <person name="Culley D."/>
            <person name="Magnuson J.K."/>
            <person name="James T.Y."/>
            <person name="O'Malley M.A."/>
            <person name="Stajich J.E."/>
            <person name="Spatafora J.W."/>
            <person name="Visel A."/>
            <person name="Grigoriev I.V."/>
        </authorList>
    </citation>
    <scope>NUCLEOTIDE SEQUENCE [LARGE SCALE GENOMIC DNA]</scope>
    <source>
        <strain evidence="19 20">NRRL 2496</strain>
    </source>
</reference>
<dbReference type="GO" id="GO:0055088">
    <property type="term" value="P:lipid homeostasis"/>
    <property type="evidence" value="ECO:0007669"/>
    <property type="project" value="TreeGrafter"/>
</dbReference>
<evidence type="ECO:0000259" key="16">
    <source>
        <dbReference type="Pfam" id="PF01756"/>
    </source>
</evidence>
<accession>A0A1X2HW32</accession>
<dbReference type="OrthoDB" id="538336at2759"/>
<feature type="region of interest" description="Disordered" evidence="15">
    <location>
        <begin position="1"/>
        <end position="20"/>
    </location>
</feature>
<keyword evidence="10" id="KW-0443">Lipid metabolism</keyword>
<evidence type="ECO:0000259" key="17">
    <source>
        <dbReference type="Pfam" id="PF14749"/>
    </source>
</evidence>
<evidence type="ECO:0000256" key="7">
    <source>
        <dbReference type="ARBA" id="ARBA00022827"/>
    </source>
</evidence>
<dbReference type="GO" id="GO:0071949">
    <property type="term" value="F:FAD binding"/>
    <property type="evidence" value="ECO:0007669"/>
    <property type="project" value="InterPro"/>
</dbReference>
<dbReference type="Pfam" id="PF14749">
    <property type="entry name" value="Acyl-CoA_ox_N"/>
    <property type="match status" value="1"/>
</dbReference>
<protein>
    <recommendedName>
        <fullName evidence="12">Acyl-coenzyme A oxidase</fullName>
    </recommendedName>
</protein>
<comment type="pathway">
    <text evidence="4">Lipid metabolism; peroxisomal fatty acid beta-oxidation.</text>
</comment>
<evidence type="ECO:0000256" key="2">
    <source>
        <dbReference type="ARBA" id="ARBA00001974"/>
    </source>
</evidence>
<comment type="similarity">
    <text evidence="5 12">Belongs to the acyl-CoA oxidase family.</text>
</comment>
<dbReference type="UniPathway" id="UPA00661"/>
<feature type="compositionally biased region" description="Polar residues" evidence="15">
    <location>
        <begin position="1"/>
        <end position="10"/>
    </location>
</feature>
<dbReference type="OMA" id="GINHEYM"/>
<organism evidence="19 20">
    <name type="scientific">Syncephalastrum racemosum</name>
    <name type="common">Filamentous fungus</name>
    <dbReference type="NCBI Taxonomy" id="13706"/>
    <lineage>
        <taxon>Eukaryota</taxon>
        <taxon>Fungi</taxon>
        <taxon>Fungi incertae sedis</taxon>
        <taxon>Mucoromycota</taxon>
        <taxon>Mucoromycotina</taxon>
        <taxon>Mucoromycetes</taxon>
        <taxon>Mucorales</taxon>
        <taxon>Syncephalastraceae</taxon>
        <taxon>Syncephalastrum</taxon>
    </lineage>
</organism>
<dbReference type="GO" id="GO:0003997">
    <property type="term" value="F:acyl-CoA oxidase activity"/>
    <property type="evidence" value="ECO:0007669"/>
    <property type="project" value="UniProtKB-EC"/>
</dbReference>
<dbReference type="InterPro" id="IPR009100">
    <property type="entry name" value="AcylCoA_DH/oxidase_NM_dom_sf"/>
</dbReference>
<dbReference type="Pfam" id="PF22924">
    <property type="entry name" value="ACOX_C_alpha1"/>
    <property type="match status" value="1"/>
</dbReference>
<feature type="domain" description="Acyl-CoA oxidase C-alpha1" evidence="18">
    <location>
        <begin position="282"/>
        <end position="444"/>
    </location>
</feature>
<evidence type="ECO:0000256" key="3">
    <source>
        <dbReference type="ARBA" id="ARBA00004275"/>
    </source>
</evidence>
<feature type="domain" description="Acyl-coenzyme A oxidase N-terminal" evidence="17">
    <location>
        <begin position="24"/>
        <end position="138"/>
    </location>
</feature>
<dbReference type="Gene3D" id="2.40.110.10">
    <property type="entry name" value="Butyryl-CoA Dehydrogenase, subunit A, domain 2"/>
    <property type="match status" value="1"/>
</dbReference>
<comment type="cofactor">
    <cofactor evidence="2">
        <name>FAD</name>
        <dbReference type="ChEBI" id="CHEBI:57692"/>
    </cofactor>
</comment>
<dbReference type="InterPro" id="IPR055060">
    <property type="entry name" value="ACOX_C_alpha1"/>
</dbReference>
<evidence type="ECO:0000256" key="13">
    <source>
        <dbReference type="PIRSR" id="PIRSR000168-1"/>
    </source>
</evidence>
<dbReference type="Gene3D" id="1.10.540.10">
    <property type="entry name" value="Acyl-CoA dehydrogenase/oxidase, N-terminal domain"/>
    <property type="match status" value="1"/>
</dbReference>
<dbReference type="GO" id="GO:0033540">
    <property type="term" value="P:fatty acid beta-oxidation using acyl-CoA oxidase"/>
    <property type="evidence" value="ECO:0007669"/>
    <property type="project" value="UniProtKB-UniPathway"/>
</dbReference>
<keyword evidence="6 12" id="KW-0285">Flavoprotein</keyword>
<dbReference type="SUPFAM" id="SSF56645">
    <property type="entry name" value="Acyl-CoA dehydrogenase NM domain-like"/>
    <property type="match status" value="1"/>
</dbReference>
<dbReference type="InterPro" id="IPR046373">
    <property type="entry name" value="Acyl-CoA_Oxase/DH_mid-dom_sf"/>
</dbReference>
<dbReference type="GO" id="GO:0005504">
    <property type="term" value="F:fatty acid binding"/>
    <property type="evidence" value="ECO:0007669"/>
    <property type="project" value="TreeGrafter"/>
</dbReference>
<dbReference type="FunFam" id="2.40.110.10:FF:000003">
    <property type="entry name" value="Acyl-coenzyme A oxidase"/>
    <property type="match status" value="1"/>
</dbReference>
<keyword evidence="20" id="KW-1185">Reference proteome</keyword>
<evidence type="ECO:0000256" key="6">
    <source>
        <dbReference type="ARBA" id="ARBA00022630"/>
    </source>
</evidence>
<comment type="catalytic activity">
    <reaction evidence="1">
        <text>a 2,3-saturated acyl-CoA + O2 = a (2E)-enoyl-CoA + H2O2</text>
        <dbReference type="Rhea" id="RHEA:38959"/>
        <dbReference type="ChEBI" id="CHEBI:15379"/>
        <dbReference type="ChEBI" id="CHEBI:16240"/>
        <dbReference type="ChEBI" id="CHEBI:58856"/>
        <dbReference type="ChEBI" id="CHEBI:65111"/>
        <dbReference type="EC" id="1.3.3.6"/>
    </reaction>
</comment>
<evidence type="ECO:0000256" key="8">
    <source>
        <dbReference type="ARBA" id="ARBA00022832"/>
    </source>
</evidence>
<evidence type="ECO:0000256" key="15">
    <source>
        <dbReference type="SAM" id="MobiDB-lite"/>
    </source>
</evidence>
<dbReference type="FunFam" id="1.20.140.10:FF:000015">
    <property type="entry name" value="Acyl-coenzyme A oxidase"/>
    <property type="match status" value="1"/>
</dbReference>
<dbReference type="InterPro" id="IPR002655">
    <property type="entry name" value="Acyl-CoA_oxidase_C"/>
</dbReference>
<dbReference type="InterPro" id="IPR036250">
    <property type="entry name" value="AcylCo_DH-like_C"/>
</dbReference>
<evidence type="ECO:0000256" key="4">
    <source>
        <dbReference type="ARBA" id="ARBA00004846"/>
    </source>
</evidence>
<keyword evidence="7 12" id="KW-0274">FAD</keyword>
<evidence type="ECO:0000256" key="5">
    <source>
        <dbReference type="ARBA" id="ARBA00006288"/>
    </source>
</evidence>
<dbReference type="InterPro" id="IPR012258">
    <property type="entry name" value="Acyl-CoA_oxidase"/>
</dbReference>
<gene>
    <name evidence="19" type="ORF">BCR43DRAFT_451413</name>
</gene>
<evidence type="ECO:0000256" key="11">
    <source>
        <dbReference type="ARBA" id="ARBA00023140"/>
    </source>
</evidence>
<dbReference type="PIRSF" id="PIRSF000168">
    <property type="entry name" value="Acyl-CoA_oxidase"/>
    <property type="match status" value="1"/>
</dbReference>
<comment type="caution">
    <text evidence="19">The sequence shown here is derived from an EMBL/GenBank/DDBJ whole genome shotgun (WGS) entry which is preliminary data.</text>
</comment>
<dbReference type="Proteomes" id="UP000242180">
    <property type="component" value="Unassembled WGS sequence"/>
</dbReference>
<dbReference type="SUPFAM" id="SSF47203">
    <property type="entry name" value="Acyl-CoA dehydrogenase C-terminal domain-like"/>
    <property type="match status" value="2"/>
</dbReference>
<dbReference type="Gene3D" id="1.20.140.10">
    <property type="entry name" value="Butyryl-CoA Dehydrogenase, subunit A, domain 3"/>
    <property type="match status" value="2"/>
</dbReference>
<sequence length="672" mass="73886">MTSPQLQQLSKDIEAARQNPPCDPSLMTLMLRNGPDDLARLNKMRDIIEKEPLFDKSQIPFLSRQEYLAYSIKVHVRLLEILDEQNLSLDEFAQLYLATDIVTPLQLNYGAFIPVIVSQGTDEQQAKWLAAAARHAIIGCYAQTELSHGSNVARLQTTATFDEKTDEFVINSPDLTAAKWWIGGLGVVSTHAVLQAQLIIKGKNYGPHIFIVPIRSPIDHTPVKGVTVGDIGPKAYGGFATTDNGFALFDHVRIPRDNMLMRFAQVSADGTYTPPVHSKLSYGSMVKLRVGIVTDAGWKLARATTIATRYCTVRRQFNLNDPKQLESQVISYSSVQHRLLPLIASAYALIIAGQNLSDIFEVMTEQLAKQDASLLPEIHVTSCAFKVWGARRGSEGLEESRKAMGGHGFSIFSGVADLFATFVPANTYEGDNFVLVQQVGRALLKQVSFLASGKPLTLKSASYLESLKQGTDATYALKETITNDALLEMYGIRAARLVAELAKEAQSGRAWEDLNMECWNVSFAHAEYHLLKEMLLKVKAIEQSPEYAPLAPTLAKLAHLFGLSTLCKEGLATFLCTSTISPADSQRLQAAYRAAIADLAPGAVPLTDAFGFTDRELNSALGRADGRAYEALWEAVQKNPVNQEQGRKEFAALIQQILHRGDNLAFIKSAKL</sequence>
<dbReference type="PANTHER" id="PTHR10909">
    <property type="entry name" value="ELECTRON TRANSPORT OXIDOREDUCTASE"/>
    <property type="match status" value="1"/>
</dbReference>
<dbReference type="InParanoid" id="A0A1X2HW32"/>
<feature type="active site" description="Proton acceptor" evidence="13">
    <location>
        <position position="429"/>
    </location>
</feature>
<dbReference type="GO" id="GO:0005777">
    <property type="term" value="C:peroxisome"/>
    <property type="evidence" value="ECO:0007669"/>
    <property type="project" value="UniProtKB-SubCell"/>
</dbReference>
<feature type="binding site" evidence="14">
    <location>
        <position position="144"/>
    </location>
    <ligand>
        <name>FAD</name>
        <dbReference type="ChEBI" id="CHEBI:57692"/>
    </ligand>
</feature>
<proteinExistence type="inferred from homology"/>
<evidence type="ECO:0000256" key="12">
    <source>
        <dbReference type="PIRNR" id="PIRNR000168"/>
    </source>
</evidence>
<dbReference type="AlphaFoldDB" id="A0A1X2HW32"/>
<keyword evidence="8" id="KW-0276">Fatty acid metabolism</keyword>
<feature type="binding site" evidence="14">
    <location>
        <position position="183"/>
    </location>
    <ligand>
        <name>FAD</name>
        <dbReference type="ChEBI" id="CHEBI:57692"/>
    </ligand>
</feature>
<evidence type="ECO:0000256" key="1">
    <source>
        <dbReference type="ARBA" id="ARBA00001201"/>
    </source>
</evidence>
<evidence type="ECO:0000313" key="20">
    <source>
        <dbReference type="Proteomes" id="UP000242180"/>
    </source>
</evidence>
<dbReference type="InterPro" id="IPR037069">
    <property type="entry name" value="AcylCoA_DH/ox_N_sf"/>
</dbReference>
<evidence type="ECO:0000256" key="9">
    <source>
        <dbReference type="ARBA" id="ARBA00023002"/>
    </source>
</evidence>
<evidence type="ECO:0000259" key="18">
    <source>
        <dbReference type="Pfam" id="PF22924"/>
    </source>
</evidence>
<name>A0A1X2HW32_SYNRA</name>
<feature type="domain" description="Acyl-CoA oxidase C-terminal" evidence="16">
    <location>
        <begin position="484"/>
        <end position="658"/>
    </location>
</feature>